<feature type="domain" description="G5" evidence="3">
    <location>
        <begin position="370"/>
        <end position="448"/>
    </location>
</feature>
<keyword evidence="5" id="KW-1185">Reference proteome</keyword>
<evidence type="ECO:0000313" key="5">
    <source>
        <dbReference type="Proteomes" id="UP000798488"/>
    </source>
</evidence>
<dbReference type="InterPro" id="IPR022029">
    <property type="entry name" value="YoaR-like_PG-bd"/>
</dbReference>
<gene>
    <name evidence="4" type="primary">vanW_1</name>
    <name evidence="4" type="ORF">SPSYN_00314</name>
</gene>
<evidence type="ECO:0000256" key="1">
    <source>
        <dbReference type="ARBA" id="ARBA00022729"/>
    </source>
</evidence>
<name>A0A9D2WS65_9FIRM</name>
<dbReference type="InterPro" id="IPR007391">
    <property type="entry name" value="Vancomycin_resist_VanW"/>
</dbReference>
<proteinExistence type="predicted"/>
<dbReference type="AlphaFoldDB" id="A0A9D2WS65"/>
<accession>A0A9D2WS65</accession>
<dbReference type="PANTHER" id="PTHR35788">
    <property type="entry name" value="EXPORTED PROTEIN-RELATED"/>
    <property type="match status" value="1"/>
</dbReference>
<sequence length="550" mass="59027">MRRVGWLFGFLALLVVGVLFGCSGASFANSKITPGVYVGNLNLGGLTKEQARELLTMLEDEVTHYPVVIKHGDNTWTIKAGELGVTLDKEKTLQKAVAIGHAGSIINQWRERRRVEKEGEHIQSELSTSWDVLKKKIIAEMGQIIVEPVNAGFQITPGDQVIIVPAQTGTDIDFNSLASEISRLVSDGAINGAEVGEVELPLLSVQPQRTTEDVEAMQINGRIAQYTTRFDAGQEGRTYNIKVAAAALDGLLLAPGDDFSFNQVVGPRSSEAGYKSANVIVNNEFVQGLGGGVCQVSSTLYNAVLLANLQILERSNHTLPVSYVPIGQDATVSYGAIDFRFANNQENYIYITSLVEGNTITFKIYGNQANSPRVEVTSWITETIPQKVIYEDDPNLAAGEQVIKQKGNNGFKVASARHVWENGEKRTEQLPASYYHAVNRIVAVGTGKAKPTVVVPPESAVLPVSPGVINQPVPQEPAGSNSDETTEPVPPAPEHTNPVEPGVPSTAGDSRSTESDGQVPENGDVPPATGDSRAIEDAEQVPETGNISPD</sequence>
<dbReference type="Pfam" id="PF04294">
    <property type="entry name" value="VanW"/>
    <property type="match status" value="1"/>
</dbReference>
<feature type="region of interest" description="Disordered" evidence="2">
    <location>
        <begin position="462"/>
        <end position="550"/>
    </location>
</feature>
<dbReference type="Gene3D" id="2.20.230.10">
    <property type="entry name" value="Resuscitation-promoting factor rpfb"/>
    <property type="match status" value="1"/>
</dbReference>
<dbReference type="PROSITE" id="PS51257">
    <property type="entry name" value="PROKAR_LIPOPROTEIN"/>
    <property type="match status" value="1"/>
</dbReference>
<dbReference type="Proteomes" id="UP000798488">
    <property type="component" value="Unassembled WGS sequence"/>
</dbReference>
<dbReference type="EMBL" id="LSRS01000001">
    <property type="protein sequence ID" value="KAF1086595.1"/>
    <property type="molecule type" value="Genomic_DNA"/>
</dbReference>
<dbReference type="InterPro" id="IPR011098">
    <property type="entry name" value="G5_dom"/>
</dbReference>
<dbReference type="Pfam" id="PF07501">
    <property type="entry name" value="G5"/>
    <property type="match status" value="1"/>
</dbReference>
<keyword evidence="1" id="KW-0732">Signal</keyword>
<comment type="caution">
    <text evidence="4">The sequence shown here is derived from an EMBL/GenBank/DDBJ whole genome shotgun (WGS) entry which is preliminary data.</text>
</comment>
<evidence type="ECO:0000259" key="3">
    <source>
        <dbReference type="PROSITE" id="PS51109"/>
    </source>
</evidence>
<evidence type="ECO:0000256" key="2">
    <source>
        <dbReference type="SAM" id="MobiDB-lite"/>
    </source>
</evidence>
<dbReference type="RefSeq" id="WP_161820738.1">
    <property type="nucleotide sequence ID" value="NZ_LSRS01000001.1"/>
</dbReference>
<organism evidence="4 5">
    <name type="scientific">Sporotomaculum syntrophicum</name>
    <dbReference type="NCBI Taxonomy" id="182264"/>
    <lineage>
        <taxon>Bacteria</taxon>
        <taxon>Bacillati</taxon>
        <taxon>Bacillota</taxon>
        <taxon>Clostridia</taxon>
        <taxon>Eubacteriales</taxon>
        <taxon>Desulfallaceae</taxon>
        <taxon>Sporotomaculum</taxon>
    </lineage>
</organism>
<protein>
    <submittedName>
        <fullName evidence="4">Vancomycin B-type resistance protein VanW</fullName>
    </submittedName>
</protein>
<reference evidence="4" key="1">
    <citation type="submission" date="2016-02" db="EMBL/GenBank/DDBJ databases">
        <title>Draft Genome Sequence of Sporotomaculum syntrophicum Strain FB, a Syntrophic Benzoate Degrader.</title>
        <authorList>
            <person name="Nobu M.K."/>
            <person name="Narihiro T."/>
            <person name="Qiu Y.-L."/>
            <person name="Ohashi A."/>
            <person name="Liu W.-T."/>
            <person name="Yuji S."/>
        </authorList>
    </citation>
    <scope>NUCLEOTIDE SEQUENCE</scope>
    <source>
        <strain evidence="4">FB</strain>
    </source>
</reference>
<dbReference type="PANTHER" id="PTHR35788:SF1">
    <property type="entry name" value="EXPORTED PROTEIN"/>
    <property type="match status" value="1"/>
</dbReference>
<dbReference type="PROSITE" id="PS51109">
    <property type="entry name" value="G5"/>
    <property type="match status" value="1"/>
</dbReference>
<dbReference type="OrthoDB" id="9797191at2"/>
<dbReference type="Pfam" id="PF12229">
    <property type="entry name" value="PG_binding_4"/>
    <property type="match status" value="1"/>
</dbReference>
<dbReference type="InterPro" id="IPR052913">
    <property type="entry name" value="Glycopeptide_resist_protein"/>
</dbReference>
<evidence type="ECO:0000313" key="4">
    <source>
        <dbReference type="EMBL" id="KAF1086595.1"/>
    </source>
</evidence>
<dbReference type="SMART" id="SM01208">
    <property type="entry name" value="G5"/>
    <property type="match status" value="1"/>
</dbReference>